<sequence length="99" mass="10898">MRAGRVLGQWIDWWHGQTDPNKTYHYSNGKKPESAYGRFLTVISVGLGIAFFAIQIVATVHIGQSIEDQQLQQAQKDAAARCADNPWAVGCPPADDTGR</sequence>
<gene>
    <name evidence="2" type="ORF">HKD42_08405</name>
</gene>
<dbReference type="EMBL" id="JABCRE010000003">
    <property type="protein sequence ID" value="NMW32080.1"/>
    <property type="molecule type" value="Genomic_DNA"/>
</dbReference>
<dbReference type="RefSeq" id="WP_170012420.1">
    <property type="nucleotide sequence ID" value="NZ_JABCRE010000003.1"/>
</dbReference>
<feature type="transmembrane region" description="Helical" evidence="1">
    <location>
        <begin position="39"/>
        <end position="62"/>
    </location>
</feature>
<proteinExistence type="predicted"/>
<keyword evidence="1" id="KW-0472">Membrane</keyword>
<protein>
    <submittedName>
        <fullName evidence="2">Uncharacterized protein</fullName>
    </submittedName>
</protein>
<name>A0A848QMV7_9SPHN</name>
<dbReference type="Proteomes" id="UP000561181">
    <property type="component" value="Unassembled WGS sequence"/>
</dbReference>
<keyword evidence="1" id="KW-1133">Transmembrane helix</keyword>
<evidence type="ECO:0000313" key="3">
    <source>
        <dbReference type="Proteomes" id="UP000561181"/>
    </source>
</evidence>
<evidence type="ECO:0000256" key="1">
    <source>
        <dbReference type="SAM" id="Phobius"/>
    </source>
</evidence>
<keyword evidence="3" id="KW-1185">Reference proteome</keyword>
<comment type="caution">
    <text evidence="2">The sequence shown here is derived from an EMBL/GenBank/DDBJ whole genome shotgun (WGS) entry which is preliminary data.</text>
</comment>
<reference evidence="2 3" key="1">
    <citation type="submission" date="2020-04" db="EMBL/GenBank/DDBJ databases">
        <authorList>
            <person name="Liu A."/>
        </authorList>
    </citation>
    <scope>NUCLEOTIDE SEQUENCE [LARGE SCALE GENOMIC DNA]</scope>
    <source>
        <strain evidence="2 3">RZ02</strain>
    </source>
</reference>
<dbReference type="AlphaFoldDB" id="A0A848QMV7"/>
<evidence type="ECO:0000313" key="2">
    <source>
        <dbReference type="EMBL" id="NMW32080.1"/>
    </source>
</evidence>
<accession>A0A848QMV7</accession>
<keyword evidence="1" id="KW-0812">Transmembrane</keyword>
<organism evidence="2 3">
    <name type="scientific">Pontixanthobacter rizhaonensis</name>
    <dbReference type="NCBI Taxonomy" id="2730337"/>
    <lineage>
        <taxon>Bacteria</taxon>
        <taxon>Pseudomonadati</taxon>
        <taxon>Pseudomonadota</taxon>
        <taxon>Alphaproteobacteria</taxon>
        <taxon>Sphingomonadales</taxon>
        <taxon>Erythrobacteraceae</taxon>
        <taxon>Pontixanthobacter</taxon>
    </lineage>
</organism>